<evidence type="ECO:0000313" key="2">
    <source>
        <dbReference type="EMBL" id="OWF49533.1"/>
    </source>
</evidence>
<evidence type="ECO:0000313" key="3">
    <source>
        <dbReference type="Proteomes" id="UP000242188"/>
    </source>
</evidence>
<sequence length="499" mass="57620">MSDIFLSKDAYGILKNKFVVVIGSSVQRSIYKDLVMLLQKNSYLKDRQLRAKGEMNFAADVLLHGGKKGEMNNGIHYREVRQYKTDYHLVRFYFVTRCFNNYVNSILTELKEEPRPDIVIINSCLWDITRYGDSYVSDYKVNLEKLCVCMKNCLTENCLALWNTTLPVSRKAKGGVIVPEVEHMMNSLQLEVLEANFVARQIVASHGFDVVDLHHFLRYHLHRRAEDGIHWDMTAHRRITNLLLSHITEAFGEKLPNQTEVKGVVKPCTANLNQVKKNFTQRNRTENGNSVSLGLQLQNTNVVPNFLRKPPQNMCLSVHPLAQSQNVRQQVNFGQIQVGNMPSIEERYGGPIRKMGYGYFQVDNHVANYGTRTNSQQHCTDMGRGLALFTDEMNPVDFAEDYQENCLNFQENQLPDNNQMVDDVDFSSNNFNACDNFGQNIEPYNWQPYGRQNYHPPGHQTMPPRHMHRIVPYNQRRRGYPPGMAGPRGVCMQNIRFFR</sequence>
<dbReference type="OrthoDB" id="9975373at2759"/>
<proteinExistence type="inferred from homology"/>
<reference evidence="2 3" key="1">
    <citation type="journal article" date="2017" name="Nat. Ecol. Evol.">
        <title>Scallop genome provides insights into evolution of bilaterian karyotype and development.</title>
        <authorList>
            <person name="Wang S."/>
            <person name="Zhang J."/>
            <person name="Jiao W."/>
            <person name="Li J."/>
            <person name="Xun X."/>
            <person name="Sun Y."/>
            <person name="Guo X."/>
            <person name="Huan P."/>
            <person name="Dong B."/>
            <person name="Zhang L."/>
            <person name="Hu X."/>
            <person name="Sun X."/>
            <person name="Wang J."/>
            <person name="Zhao C."/>
            <person name="Wang Y."/>
            <person name="Wang D."/>
            <person name="Huang X."/>
            <person name="Wang R."/>
            <person name="Lv J."/>
            <person name="Li Y."/>
            <person name="Zhang Z."/>
            <person name="Liu B."/>
            <person name="Lu W."/>
            <person name="Hui Y."/>
            <person name="Liang J."/>
            <person name="Zhou Z."/>
            <person name="Hou R."/>
            <person name="Li X."/>
            <person name="Liu Y."/>
            <person name="Li H."/>
            <person name="Ning X."/>
            <person name="Lin Y."/>
            <person name="Zhao L."/>
            <person name="Xing Q."/>
            <person name="Dou J."/>
            <person name="Li Y."/>
            <person name="Mao J."/>
            <person name="Guo H."/>
            <person name="Dou H."/>
            <person name="Li T."/>
            <person name="Mu C."/>
            <person name="Jiang W."/>
            <person name="Fu Q."/>
            <person name="Fu X."/>
            <person name="Miao Y."/>
            <person name="Liu J."/>
            <person name="Yu Q."/>
            <person name="Li R."/>
            <person name="Liao H."/>
            <person name="Li X."/>
            <person name="Kong Y."/>
            <person name="Jiang Z."/>
            <person name="Chourrout D."/>
            <person name="Li R."/>
            <person name="Bao Z."/>
        </authorList>
    </citation>
    <scope>NUCLEOTIDE SEQUENCE [LARGE SCALE GENOMIC DNA]</scope>
    <source>
        <strain evidence="2 3">PY_sf001</strain>
    </source>
</reference>
<dbReference type="SUPFAM" id="SSF52266">
    <property type="entry name" value="SGNH hydrolase"/>
    <property type="match status" value="1"/>
</dbReference>
<dbReference type="EMBL" id="NEDP02003088">
    <property type="protein sequence ID" value="OWF49533.1"/>
    <property type="molecule type" value="Genomic_DNA"/>
</dbReference>
<dbReference type="PANTHER" id="PTHR14469:SF0">
    <property type="entry name" value="FAMILY WITH SEQUENCE SIMILARITY 113"/>
    <property type="match status" value="1"/>
</dbReference>
<dbReference type="Gene3D" id="3.40.50.1110">
    <property type="entry name" value="SGNH hydrolase"/>
    <property type="match status" value="1"/>
</dbReference>
<accession>A0A210QLA9</accession>
<dbReference type="InterPro" id="IPR036514">
    <property type="entry name" value="SGNH_hydro_sf"/>
</dbReference>
<keyword evidence="3" id="KW-1185">Reference proteome</keyword>
<evidence type="ECO:0000256" key="1">
    <source>
        <dbReference type="ARBA" id="ARBA00037957"/>
    </source>
</evidence>
<dbReference type="Proteomes" id="UP000242188">
    <property type="component" value="Unassembled WGS sequence"/>
</dbReference>
<name>A0A210QLA9_MIZYE</name>
<comment type="caution">
    <text evidence="2">The sequence shown here is derived from an EMBL/GenBank/DDBJ whole genome shotgun (WGS) entry which is preliminary data.</text>
</comment>
<organism evidence="2 3">
    <name type="scientific">Mizuhopecten yessoensis</name>
    <name type="common">Japanese scallop</name>
    <name type="synonym">Patinopecten yessoensis</name>
    <dbReference type="NCBI Taxonomy" id="6573"/>
    <lineage>
        <taxon>Eukaryota</taxon>
        <taxon>Metazoa</taxon>
        <taxon>Spiralia</taxon>
        <taxon>Lophotrochozoa</taxon>
        <taxon>Mollusca</taxon>
        <taxon>Bivalvia</taxon>
        <taxon>Autobranchia</taxon>
        <taxon>Pteriomorphia</taxon>
        <taxon>Pectinida</taxon>
        <taxon>Pectinoidea</taxon>
        <taxon>Pectinidae</taxon>
        <taxon>Mizuhopecten</taxon>
    </lineage>
</organism>
<gene>
    <name evidence="2" type="ORF">KP79_PYT17483</name>
</gene>
<dbReference type="PANTHER" id="PTHR14469">
    <property type="entry name" value="SARCOMA ANTIGEN NY-SAR-23"/>
    <property type="match status" value="1"/>
</dbReference>
<comment type="similarity">
    <text evidence="1">Belongs to the PC-esterase family.</text>
</comment>
<dbReference type="AlphaFoldDB" id="A0A210QLA9"/>
<protein>
    <submittedName>
        <fullName evidence="2">PC-esterase domain-containing protein 1B</fullName>
    </submittedName>
</protein>